<dbReference type="EC" id="4.2.2.23" evidence="4"/>
<dbReference type="SUPFAM" id="SSF49452">
    <property type="entry name" value="Starch-binding domain-like"/>
    <property type="match status" value="1"/>
</dbReference>
<dbReference type="InterPro" id="IPR014718">
    <property type="entry name" value="GH-type_carb-bd"/>
</dbReference>
<dbReference type="Pfam" id="PF14686">
    <property type="entry name" value="fn3_3"/>
    <property type="match status" value="1"/>
</dbReference>
<evidence type="ECO:0000259" key="9">
    <source>
        <dbReference type="Pfam" id="PF14686"/>
    </source>
</evidence>
<evidence type="ECO:0000313" key="11">
    <source>
        <dbReference type="Proteomes" id="UP001589691"/>
    </source>
</evidence>
<reference evidence="10 11" key="1">
    <citation type="submission" date="2024-09" db="EMBL/GenBank/DDBJ databases">
        <authorList>
            <person name="Sun Q."/>
            <person name="Mori K."/>
        </authorList>
    </citation>
    <scope>NUCLEOTIDE SEQUENCE [LARGE SCALE GENOMIC DNA]</scope>
    <source>
        <strain evidence="10 11">TBRC 4576</strain>
    </source>
</reference>
<evidence type="ECO:0000256" key="3">
    <source>
        <dbReference type="ARBA" id="ARBA00010418"/>
    </source>
</evidence>
<evidence type="ECO:0000256" key="2">
    <source>
        <dbReference type="ARBA" id="ARBA00004613"/>
    </source>
</evidence>
<dbReference type="InterPro" id="IPR029411">
    <property type="entry name" value="RG-lyase_III"/>
</dbReference>
<proteinExistence type="inferred from homology"/>
<dbReference type="Gene3D" id="2.70.98.10">
    <property type="match status" value="1"/>
</dbReference>
<protein>
    <recommendedName>
        <fullName evidence="4">rhamnogalacturonan endolyase</fullName>
        <ecNumber evidence="4">4.2.2.23</ecNumber>
    </recommendedName>
</protein>
<comment type="caution">
    <text evidence="10">The sequence shown here is derived from an EMBL/GenBank/DDBJ whole genome shotgun (WGS) entry which is preliminary data.</text>
</comment>
<name>A0ABV5WSV9_9LACO</name>
<dbReference type="SUPFAM" id="SSF74650">
    <property type="entry name" value="Galactose mutarotase-like"/>
    <property type="match status" value="1"/>
</dbReference>
<dbReference type="Proteomes" id="UP001589691">
    <property type="component" value="Unassembled WGS sequence"/>
</dbReference>
<dbReference type="InterPro" id="IPR008979">
    <property type="entry name" value="Galactose-bd-like_sf"/>
</dbReference>
<dbReference type="SUPFAM" id="SSF49785">
    <property type="entry name" value="Galactose-binding domain-like"/>
    <property type="match status" value="1"/>
</dbReference>
<dbReference type="InterPro" id="IPR051850">
    <property type="entry name" value="Polysacch_Lyase_4"/>
</dbReference>
<dbReference type="PANTHER" id="PTHR32018">
    <property type="entry name" value="RHAMNOGALACTURONATE LYASE FAMILY PROTEIN"/>
    <property type="match status" value="1"/>
</dbReference>
<dbReference type="CDD" id="cd10316">
    <property type="entry name" value="RGL4_M"/>
    <property type="match status" value="1"/>
</dbReference>
<dbReference type="InterPro" id="IPR013784">
    <property type="entry name" value="Carb-bd-like_fold"/>
</dbReference>
<dbReference type="Pfam" id="PF14683">
    <property type="entry name" value="CBM-like"/>
    <property type="match status" value="1"/>
</dbReference>
<comment type="catalytic activity">
    <reaction evidence="1">
        <text>Endotype eliminative cleavage of L-alpha-rhamnopyranosyl-(1-&gt;4)-alpha-D-galactopyranosyluronic acid bonds of rhamnogalacturonan I domains in ramified hairy regions of pectin leaving L-rhamnopyranose at the reducing end and 4-deoxy-4,5-unsaturated D-galactopyranosyluronic acid at the non-reducing end.</text>
        <dbReference type="EC" id="4.2.2.23"/>
    </reaction>
</comment>
<sequence>MLLKHEDGRYTFENRAMTLTLDQNGKAQYLAYHGRNLIEHLDGNVVDPDRHHSFYLDYHQDLKSRAPQFNRVEVVEDSATCKHLAFIDDQSQLGLAYHLVMRSEDAELAGYVVATSNSQHPFTINEMRTVYRLDPRLFPNSYTAARIGLQPSSNYTNQFKKWQDETYEMPNGERYSNSKVYSKYDYADFFADNPFWGFFGPEYGFWFVPGSTEYYPSGPLKQELMVHYDGILLNYLNGAHLGTGDFQIMPGWQKLYGPWHVYINDGPDKLADAKQYAQRQQAAWPAEWMQEDLYPLARGDVYGQLKLSSGEKIKLKVILSQGSTTFDKASGGYIYYGDTDEQGLFALKHVRPGKYTLSAYALEGALAGTFTSQVTVKAGDQTLPPITWNVPQRRVLWQIGPANHTTVPFQFSQALRNSTWRKLTPGHLVYEIGKSQPEQDWYSIQGERGTWDVQFGAVATDQPLTLVVALAGASKRVADHENDRGHGDPMLAVSLNGHPLGQRTFLDDNAVYRNALKCGSYHLWELKLPAGACRDGRNRLSFAVQGGYMMYDTILLTCSE</sequence>
<evidence type="ECO:0000256" key="6">
    <source>
        <dbReference type="ARBA" id="ARBA00022729"/>
    </source>
</evidence>
<feature type="domain" description="Rhamnogalacturonan lyase" evidence="9">
    <location>
        <begin position="316"/>
        <end position="382"/>
    </location>
</feature>
<comment type="subcellular location">
    <subcellularLocation>
        <location evidence="2">Secreted</location>
    </subcellularLocation>
</comment>
<evidence type="ECO:0000256" key="4">
    <source>
        <dbReference type="ARBA" id="ARBA00012437"/>
    </source>
</evidence>
<dbReference type="Gene3D" id="2.60.40.1120">
    <property type="entry name" value="Carboxypeptidase-like, regulatory domain"/>
    <property type="match status" value="1"/>
</dbReference>
<keyword evidence="6" id="KW-0732">Signal</keyword>
<dbReference type="RefSeq" id="WP_137642567.1">
    <property type="nucleotide sequence ID" value="NZ_BJEA01000009.1"/>
</dbReference>
<keyword evidence="7 10" id="KW-0456">Lyase</keyword>
<accession>A0ABV5WSV9</accession>
<dbReference type="InterPro" id="IPR011013">
    <property type="entry name" value="Gal_mutarotase_sf_dom"/>
</dbReference>
<organism evidence="10 11">
    <name type="scientific">Lactiplantibacillus modestisalitolerans</name>
    <dbReference type="NCBI Taxonomy" id="1457219"/>
    <lineage>
        <taxon>Bacteria</taxon>
        <taxon>Bacillati</taxon>
        <taxon>Bacillota</taxon>
        <taxon>Bacilli</taxon>
        <taxon>Lactobacillales</taxon>
        <taxon>Lactobacillaceae</taxon>
        <taxon>Lactiplantibacillus</taxon>
    </lineage>
</organism>
<evidence type="ECO:0000259" key="8">
    <source>
        <dbReference type="Pfam" id="PF14683"/>
    </source>
</evidence>
<feature type="domain" description="Rhamnogalacturonan lyase" evidence="8">
    <location>
        <begin position="396"/>
        <end position="555"/>
    </location>
</feature>
<evidence type="ECO:0000256" key="7">
    <source>
        <dbReference type="ARBA" id="ARBA00023239"/>
    </source>
</evidence>
<dbReference type="InterPro" id="IPR029413">
    <property type="entry name" value="RG-lyase_II"/>
</dbReference>
<gene>
    <name evidence="10" type="ORF">ACFFLI_04995</name>
</gene>
<dbReference type="Gene3D" id="2.60.120.260">
    <property type="entry name" value="Galactose-binding domain-like"/>
    <property type="match status" value="1"/>
</dbReference>
<dbReference type="CDD" id="cd10320">
    <property type="entry name" value="RGL4_N"/>
    <property type="match status" value="1"/>
</dbReference>
<dbReference type="GO" id="GO:0016829">
    <property type="term" value="F:lyase activity"/>
    <property type="evidence" value="ECO:0007669"/>
    <property type="project" value="UniProtKB-KW"/>
</dbReference>
<comment type="similarity">
    <text evidence="3">Belongs to the polysaccharide lyase 4 family.</text>
</comment>
<dbReference type="EMBL" id="JBHLZY010000010">
    <property type="protein sequence ID" value="MFB9769235.1"/>
    <property type="molecule type" value="Genomic_DNA"/>
</dbReference>
<evidence type="ECO:0000313" key="10">
    <source>
        <dbReference type="EMBL" id="MFB9769235.1"/>
    </source>
</evidence>
<dbReference type="PANTHER" id="PTHR32018:SF1">
    <property type="entry name" value="RHAMNOGALACTURONAN ENDOLYASE"/>
    <property type="match status" value="1"/>
</dbReference>
<evidence type="ECO:0000256" key="5">
    <source>
        <dbReference type="ARBA" id="ARBA00022525"/>
    </source>
</evidence>
<keyword evidence="11" id="KW-1185">Reference proteome</keyword>
<evidence type="ECO:0000256" key="1">
    <source>
        <dbReference type="ARBA" id="ARBA00001324"/>
    </source>
</evidence>
<keyword evidence="5" id="KW-0964">Secreted</keyword>